<reference evidence="2" key="1">
    <citation type="submission" date="2021-01" db="EMBL/GenBank/DDBJ databases">
        <authorList>
            <consortium name="Genoscope - CEA"/>
            <person name="William W."/>
        </authorList>
    </citation>
    <scope>NUCLEOTIDE SEQUENCE</scope>
</reference>
<gene>
    <name evidence="2" type="ORF">POCTA_138.1.T0890194</name>
</gene>
<sequence>MNQQQGQDGSVNNNEDTQQTIEKQQGIENKELCVNCNGKINKQNVKQNQASINQIKQAKQFIQSDRSNQVQTKLQCLNNLNDSVEQLRNFYMQQIDQIQQSIRIWQQHLRDAEDVFINKLQQEELINFPLLNQFIKEQQYAQNQDQIDRIRQVNYLIFGLKETDLVKKCLSLLENNINKPIRLDSHNLKEYNNKDEELNLFCEDHNKQITLCDLSSEKSIQKRIGCLDCLDGTINQYTSIKRAQIMWQQVSQKRIEKMNSNFEILKIKVNSIKDYFLAIQKGINCAIDSATNKLSLNYEDYILQVNQTFSYLGNLSWQSMTKEQMIAIAQDLSQINQSSTLEDPLSDEFCIKENLIYQIARDTMKQLQELQATFFDQIIHLVCKQLDKNSSISLQFHYQSANNIANQSTDIIDYLNQNSIDLEHKQQEQQLSIQMKKSKLNIQAQPQSSQTISTKEKEQQFKPFTYKLIEKYSIKQNEFCRAIAFNKDCTLVVAGCNNLIKVFEFSQGQLKQFQVLSEHQNDVHTLYFMKKSAHFISGSADKSIIIWSLTQNSGWVCQQKLTGHTHYIRCMILDNTETLIISGSPDKTIKFWVKKNDWQCQQTITEHTSWISGLSLNEQQNRMISCGGDKQILIMEQFQKDQMWVVIQQIMVEQYGDRVCFINNDLFTFQPYSHETMHVYKKDNNQQYSKLKEIDVKGGSSGDSYLFPQQFIKTKSILLNKNGQNINFLSQRGESELINEYSIDFGTYYLFGQMSEDGEYLMTWDNKSTEIQIRRYDEL</sequence>
<dbReference type="EMBL" id="CAJJDP010000088">
    <property type="protein sequence ID" value="CAD8187255.1"/>
    <property type="molecule type" value="Genomic_DNA"/>
</dbReference>
<evidence type="ECO:0008006" key="4">
    <source>
        <dbReference type="Google" id="ProtNLM"/>
    </source>
</evidence>
<dbReference type="Proteomes" id="UP000683925">
    <property type="component" value="Unassembled WGS sequence"/>
</dbReference>
<dbReference type="GO" id="GO:0016226">
    <property type="term" value="P:iron-sulfur cluster assembly"/>
    <property type="evidence" value="ECO:0007669"/>
    <property type="project" value="TreeGrafter"/>
</dbReference>
<dbReference type="PANTHER" id="PTHR19920:SF0">
    <property type="entry name" value="CYTOSOLIC IRON-SULFUR PROTEIN ASSEMBLY PROTEIN CIAO1-RELATED"/>
    <property type="match status" value="1"/>
</dbReference>
<dbReference type="FunFam" id="2.130.10.10:FF:001434">
    <property type="entry name" value="Uncharacterized protein"/>
    <property type="match status" value="1"/>
</dbReference>
<proteinExistence type="predicted"/>
<protein>
    <recommendedName>
        <fullName evidence="4">WD40-repeat-containing domain</fullName>
    </recommendedName>
</protein>
<organism evidence="2 3">
    <name type="scientific">Paramecium octaurelia</name>
    <dbReference type="NCBI Taxonomy" id="43137"/>
    <lineage>
        <taxon>Eukaryota</taxon>
        <taxon>Sar</taxon>
        <taxon>Alveolata</taxon>
        <taxon>Ciliophora</taxon>
        <taxon>Intramacronucleata</taxon>
        <taxon>Oligohymenophorea</taxon>
        <taxon>Peniculida</taxon>
        <taxon>Parameciidae</taxon>
        <taxon>Paramecium</taxon>
    </lineage>
</organism>
<name>A0A8S1WF00_PAROT</name>
<comment type="caution">
    <text evidence="2">The sequence shown here is derived from an EMBL/GenBank/DDBJ whole genome shotgun (WGS) entry which is preliminary data.</text>
</comment>
<evidence type="ECO:0000313" key="2">
    <source>
        <dbReference type="EMBL" id="CAD8187255.1"/>
    </source>
</evidence>
<keyword evidence="1" id="KW-0853">WD repeat</keyword>
<dbReference type="OMA" id="TEHTSWI"/>
<feature type="repeat" description="WD" evidence="1">
    <location>
        <begin position="516"/>
        <end position="549"/>
    </location>
</feature>
<dbReference type="PROSITE" id="PS50082">
    <property type="entry name" value="WD_REPEATS_2"/>
    <property type="match status" value="2"/>
</dbReference>
<evidence type="ECO:0000313" key="3">
    <source>
        <dbReference type="Proteomes" id="UP000683925"/>
    </source>
</evidence>
<dbReference type="PANTHER" id="PTHR19920">
    <property type="entry name" value="WD40 PROTEIN CIAO1"/>
    <property type="match status" value="1"/>
</dbReference>
<dbReference type="AlphaFoldDB" id="A0A8S1WF00"/>
<dbReference type="PROSITE" id="PS50294">
    <property type="entry name" value="WD_REPEATS_REGION"/>
    <property type="match status" value="2"/>
</dbReference>
<dbReference type="OrthoDB" id="71437at2759"/>
<dbReference type="SMART" id="SM00320">
    <property type="entry name" value="WD40"/>
    <property type="match status" value="4"/>
</dbReference>
<keyword evidence="3" id="KW-1185">Reference proteome</keyword>
<accession>A0A8S1WF00</accession>
<dbReference type="InterPro" id="IPR001680">
    <property type="entry name" value="WD40_rpt"/>
</dbReference>
<dbReference type="GO" id="GO:0097361">
    <property type="term" value="C:cytosolic [4Fe-4S] assembly targeting complex"/>
    <property type="evidence" value="ECO:0007669"/>
    <property type="project" value="TreeGrafter"/>
</dbReference>
<dbReference type="Pfam" id="PF00400">
    <property type="entry name" value="WD40"/>
    <property type="match status" value="3"/>
</dbReference>
<evidence type="ECO:0000256" key="1">
    <source>
        <dbReference type="PROSITE-ProRule" id="PRU00221"/>
    </source>
</evidence>
<feature type="repeat" description="WD" evidence="1">
    <location>
        <begin position="561"/>
        <end position="592"/>
    </location>
</feature>